<evidence type="ECO:0000313" key="2">
    <source>
        <dbReference type="Proteomes" id="UP000006028"/>
    </source>
</evidence>
<reference evidence="1 2" key="1">
    <citation type="submission" date="2010-08" db="EMBL/GenBank/DDBJ databases">
        <authorList>
            <person name="Weinstock G."/>
            <person name="Sodergren E."/>
            <person name="Clifton S."/>
            <person name="Fulton L."/>
            <person name="Fulton B."/>
            <person name="Courtney L."/>
            <person name="Fronick C."/>
            <person name="Harrison M."/>
            <person name="Strong C."/>
            <person name="Farmer C."/>
            <person name="Delahaunty K."/>
            <person name="Markovic C."/>
            <person name="Hall O."/>
            <person name="Minx P."/>
            <person name="Tomlinson C."/>
            <person name="Mitreva M."/>
            <person name="Hou S."/>
            <person name="Chen J."/>
            <person name="Wollam A."/>
            <person name="Pepin K.H."/>
            <person name="Johnson M."/>
            <person name="Bhonagiri V."/>
            <person name="Zhang X."/>
            <person name="Suruliraj S."/>
            <person name="Warren W."/>
            <person name="Chinwalla A."/>
            <person name="Mardis E.R."/>
            <person name="Wilson R.K."/>
        </authorList>
    </citation>
    <scope>NUCLEOTIDE SEQUENCE [LARGE SCALE GENOMIC DNA]</scope>
    <source>
        <strain evidence="1 2">KLE1255</strain>
    </source>
</reference>
<dbReference type="AlphaFoldDB" id="E2ZHJ4"/>
<dbReference type="HOGENOM" id="CLU_2745963_0_0_9"/>
<accession>E2ZHJ4</accession>
<dbReference type="BioCyc" id="FCF748224-HMP:GTSS-2415-MONOMER"/>
<dbReference type="EMBL" id="AECU01000092">
    <property type="protein sequence ID" value="EFQ07346.1"/>
    <property type="molecule type" value="Genomic_DNA"/>
</dbReference>
<protein>
    <submittedName>
        <fullName evidence="1">Uncharacterized protein</fullName>
    </submittedName>
</protein>
<proteinExistence type="predicted"/>
<comment type="caution">
    <text evidence="1">The sequence shown here is derived from an EMBL/GenBank/DDBJ whole genome shotgun (WGS) entry which is preliminary data.</text>
</comment>
<organism evidence="1 2">
    <name type="scientific">Faecalibacterium cf. prausnitzii KLE1255</name>
    <dbReference type="NCBI Taxonomy" id="748224"/>
    <lineage>
        <taxon>Bacteria</taxon>
        <taxon>Bacillati</taxon>
        <taxon>Bacillota</taxon>
        <taxon>Clostridia</taxon>
        <taxon>Eubacteriales</taxon>
        <taxon>Oscillospiraceae</taxon>
        <taxon>Faecalibacterium</taxon>
    </lineage>
</organism>
<dbReference type="Proteomes" id="UP000006028">
    <property type="component" value="Unassembled WGS sequence"/>
</dbReference>
<sequence length="71" mass="8465">PSPKQMEIARFLQKAAEGDFLVSYCLSGVHKNWYIIRAMRQNSKKGIDKSLFRVYSRVVKWIHYHRLNIKI</sequence>
<dbReference type="STRING" id="748224.HMPREF9436_01102"/>
<feature type="non-terminal residue" evidence="1">
    <location>
        <position position="1"/>
    </location>
</feature>
<name>E2ZHJ4_9FIRM</name>
<gene>
    <name evidence="1" type="ORF">HMPREF9436_01102</name>
</gene>
<evidence type="ECO:0000313" key="1">
    <source>
        <dbReference type="EMBL" id="EFQ07346.1"/>
    </source>
</evidence>